<evidence type="ECO:0000313" key="2">
    <source>
        <dbReference type="EMBL" id="SVE06564.1"/>
    </source>
</evidence>
<keyword evidence="1" id="KW-1133">Transmembrane helix</keyword>
<keyword evidence="1" id="KW-0472">Membrane</keyword>
<organism evidence="2">
    <name type="scientific">marine metagenome</name>
    <dbReference type="NCBI Taxonomy" id="408172"/>
    <lineage>
        <taxon>unclassified sequences</taxon>
        <taxon>metagenomes</taxon>
        <taxon>ecological metagenomes</taxon>
    </lineage>
</organism>
<protein>
    <submittedName>
        <fullName evidence="2">Uncharacterized protein</fullName>
    </submittedName>
</protein>
<accession>A0A383AFX2</accession>
<name>A0A383AFX2_9ZZZZ</name>
<dbReference type="EMBL" id="UINC01191765">
    <property type="protein sequence ID" value="SVE06564.1"/>
    <property type="molecule type" value="Genomic_DNA"/>
</dbReference>
<evidence type="ECO:0000256" key="1">
    <source>
        <dbReference type="SAM" id="Phobius"/>
    </source>
</evidence>
<sequence>MLINSQPQIFFALPVYKYYPAGKVKVPSFPMEIEQIFPTLILIWYISELLVLIGVMSVNTSVPIY</sequence>
<feature type="non-terminal residue" evidence="2">
    <location>
        <position position="65"/>
    </location>
</feature>
<dbReference type="AlphaFoldDB" id="A0A383AFX2"/>
<proteinExistence type="predicted"/>
<gene>
    <name evidence="2" type="ORF">METZ01_LOCUS459418</name>
</gene>
<reference evidence="2" key="1">
    <citation type="submission" date="2018-05" db="EMBL/GenBank/DDBJ databases">
        <authorList>
            <person name="Lanie J.A."/>
            <person name="Ng W.-L."/>
            <person name="Kazmierczak K.M."/>
            <person name="Andrzejewski T.M."/>
            <person name="Davidsen T.M."/>
            <person name="Wayne K.J."/>
            <person name="Tettelin H."/>
            <person name="Glass J.I."/>
            <person name="Rusch D."/>
            <person name="Podicherti R."/>
            <person name="Tsui H.-C.T."/>
            <person name="Winkler M.E."/>
        </authorList>
    </citation>
    <scope>NUCLEOTIDE SEQUENCE</scope>
</reference>
<feature type="transmembrane region" description="Helical" evidence="1">
    <location>
        <begin position="36"/>
        <end position="58"/>
    </location>
</feature>
<keyword evidence="1" id="KW-0812">Transmembrane</keyword>